<feature type="domain" description="HTH lacI-type" evidence="4">
    <location>
        <begin position="18"/>
        <end position="73"/>
    </location>
</feature>
<dbReference type="Gene3D" id="3.40.50.2300">
    <property type="match status" value="2"/>
</dbReference>
<dbReference type="KEGG" id="lmoi:VV02_04375"/>
<name>A0A0K1JF03_9MICO</name>
<dbReference type="Pfam" id="PF00356">
    <property type="entry name" value="LacI"/>
    <property type="match status" value="1"/>
</dbReference>
<accession>A0A0K1JF03</accession>
<protein>
    <recommendedName>
        <fullName evidence="4">HTH lacI-type domain-containing protein</fullName>
    </recommendedName>
</protein>
<evidence type="ECO:0000256" key="1">
    <source>
        <dbReference type="ARBA" id="ARBA00023015"/>
    </source>
</evidence>
<evidence type="ECO:0000313" key="5">
    <source>
        <dbReference type="EMBL" id="AKU15276.1"/>
    </source>
</evidence>
<dbReference type="PANTHER" id="PTHR30146:SF138">
    <property type="entry name" value="TRANSCRIPTIONAL REGULATORY PROTEIN"/>
    <property type="match status" value="1"/>
</dbReference>
<keyword evidence="6" id="KW-1185">Reference proteome</keyword>
<dbReference type="GO" id="GO:0003700">
    <property type="term" value="F:DNA-binding transcription factor activity"/>
    <property type="evidence" value="ECO:0007669"/>
    <property type="project" value="TreeGrafter"/>
</dbReference>
<dbReference type="STRING" id="571913.VV02_04375"/>
<evidence type="ECO:0000256" key="3">
    <source>
        <dbReference type="ARBA" id="ARBA00023163"/>
    </source>
</evidence>
<keyword evidence="1" id="KW-0805">Transcription regulation</keyword>
<dbReference type="CDD" id="cd06279">
    <property type="entry name" value="PBP1_LacI-like"/>
    <property type="match status" value="1"/>
</dbReference>
<organism evidence="5 6">
    <name type="scientific">Luteipulveratus mongoliensis</name>
    <dbReference type="NCBI Taxonomy" id="571913"/>
    <lineage>
        <taxon>Bacteria</taxon>
        <taxon>Bacillati</taxon>
        <taxon>Actinomycetota</taxon>
        <taxon>Actinomycetes</taxon>
        <taxon>Micrococcales</taxon>
        <taxon>Dermacoccaceae</taxon>
        <taxon>Luteipulveratus</taxon>
    </lineage>
</organism>
<dbReference type="CDD" id="cd01392">
    <property type="entry name" value="HTH_LacI"/>
    <property type="match status" value="1"/>
</dbReference>
<dbReference type="EMBL" id="CP011112">
    <property type="protein sequence ID" value="AKU15276.1"/>
    <property type="molecule type" value="Genomic_DNA"/>
</dbReference>
<dbReference type="PATRIC" id="fig|571913.6.peg.895"/>
<evidence type="ECO:0000256" key="2">
    <source>
        <dbReference type="ARBA" id="ARBA00023125"/>
    </source>
</evidence>
<dbReference type="Proteomes" id="UP000066480">
    <property type="component" value="Chromosome"/>
</dbReference>
<dbReference type="SMART" id="SM00354">
    <property type="entry name" value="HTH_LACI"/>
    <property type="match status" value="1"/>
</dbReference>
<sequence length="363" mass="37850">MLADQGPPSRTPRAASRVTLRDVAARAGVAMSTASLVYSGKKPVAAATADKVRAAADELGYHGPDPVASSLRHGRSGVIGAVVPSRLIYAFRDPYAVLMFDGLAQVLGELGSGLLLIPHSPEDDTAAPGANLAVDAVVFMLCSLEEHPLVPELAARGIPMVATGSPVDPGVTQLRVDDRGATAGLAQHLRDLGHEHVAHVLMPLGASSSTRPTTRAEVEASTFPITRERALGAMSVLGDLPMVVTAAADIEQGRLAADLLLQANPRPTAIIAQSDLLAVGVIRAAQARGLRVPEDLSVTGFDGVELPWLSHHLTTVDQHPVDKGRLAGDVVRRLLAGEVVEDMMLPADIRIGDTTAPPPTPAR</sequence>
<dbReference type="PANTHER" id="PTHR30146">
    <property type="entry name" value="LACI-RELATED TRANSCRIPTIONAL REPRESSOR"/>
    <property type="match status" value="1"/>
</dbReference>
<dbReference type="InterPro" id="IPR000843">
    <property type="entry name" value="HTH_LacI"/>
</dbReference>
<dbReference type="Pfam" id="PF13377">
    <property type="entry name" value="Peripla_BP_3"/>
    <property type="match status" value="1"/>
</dbReference>
<dbReference type="SUPFAM" id="SSF53822">
    <property type="entry name" value="Periplasmic binding protein-like I"/>
    <property type="match status" value="1"/>
</dbReference>
<dbReference type="GO" id="GO:0000976">
    <property type="term" value="F:transcription cis-regulatory region binding"/>
    <property type="evidence" value="ECO:0007669"/>
    <property type="project" value="TreeGrafter"/>
</dbReference>
<dbReference type="InterPro" id="IPR028082">
    <property type="entry name" value="Peripla_BP_I"/>
</dbReference>
<dbReference type="SUPFAM" id="SSF47413">
    <property type="entry name" value="lambda repressor-like DNA-binding domains"/>
    <property type="match status" value="1"/>
</dbReference>
<dbReference type="Gene3D" id="1.10.260.40">
    <property type="entry name" value="lambda repressor-like DNA-binding domains"/>
    <property type="match status" value="1"/>
</dbReference>
<proteinExistence type="predicted"/>
<dbReference type="InterPro" id="IPR046335">
    <property type="entry name" value="LacI/GalR-like_sensor"/>
</dbReference>
<dbReference type="PROSITE" id="PS50932">
    <property type="entry name" value="HTH_LACI_2"/>
    <property type="match status" value="1"/>
</dbReference>
<gene>
    <name evidence="5" type="ORF">VV02_04375</name>
</gene>
<keyword evidence="2" id="KW-0238">DNA-binding</keyword>
<dbReference type="AlphaFoldDB" id="A0A0K1JF03"/>
<dbReference type="RefSeq" id="WP_157063268.1">
    <property type="nucleotide sequence ID" value="NZ_CP011112.1"/>
</dbReference>
<dbReference type="InterPro" id="IPR010982">
    <property type="entry name" value="Lambda_DNA-bd_dom_sf"/>
</dbReference>
<evidence type="ECO:0000313" key="6">
    <source>
        <dbReference type="Proteomes" id="UP000066480"/>
    </source>
</evidence>
<reference evidence="5 6" key="1">
    <citation type="submission" date="2015-03" db="EMBL/GenBank/DDBJ databases">
        <title>Luteipulveratus halotolerans sp. nov., a novel actinobacterium (Dermacoccaceae) from Sarawak, Malaysia.</title>
        <authorList>
            <person name="Juboi H."/>
            <person name="Basik A."/>
            <person name="Shamsul S.S."/>
            <person name="Arnold P."/>
            <person name="Schmitt E.K."/>
            <person name="Sanglier J.-J."/>
            <person name="Yeo T."/>
        </authorList>
    </citation>
    <scope>NUCLEOTIDE SEQUENCE [LARGE SCALE GENOMIC DNA]</scope>
    <source>
        <strain evidence="5 6">MN07-A0370</strain>
    </source>
</reference>
<evidence type="ECO:0000259" key="4">
    <source>
        <dbReference type="PROSITE" id="PS50932"/>
    </source>
</evidence>
<keyword evidence="3" id="KW-0804">Transcription</keyword>
<dbReference type="OrthoDB" id="5171752at2"/>